<evidence type="ECO:0000313" key="2">
    <source>
        <dbReference type="EMBL" id="ORY60194.1"/>
    </source>
</evidence>
<accession>A0A1Y2DM16</accession>
<dbReference type="GeneID" id="63774897"/>
<evidence type="ECO:0000256" key="1">
    <source>
        <dbReference type="SAM" id="MobiDB-lite"/>
    </source>
</evidence>
<dbReference type="InParanoid" id="A0A1Y2DM16"/>
<dbReference type="RefSeq" id="XP_040712628.1">
    <property type="nucleotide sequence ID" value="XM_040858685.1"/>
</dbReference>
<comment type="caution">
    <text evidence="2">The sequence shown here is derived from an EMBL/GenBank/DDBJ whole genome shotgun (WGS) entry which is preliminary data.</text>
</comment>
<reference evidence="2 3" key="1">
    <citation type="submission" date="2016-07" db="EMBL/GenBank/DDBJ databases">
        <title>Pervasive Adenine N6-methylation of Active Genes in Fungi.</title>
        <authorList>
            <consortium name="DOE Joint Genome Institute"/>
            <person name="Mondo S.J."/>
            <person name="Dannebaum R.O."/>
            <person name="Kuo R.C."/>
            <person name="Labutti K."/>
            <person name="Haridas S."/>
            <person name="Kuo A."/>
            <person name="Salamov A."/>
            <person name="Ahrendt S.R."/>
            <person name="Lipzen A."/>
            <person name="Sullivan W."/>
            <person name="Andreopoulos W.B."/>
            <person name="Clum A."/>
            <person name="Lindquist E."/>
            <person name="Daum C."/>
            <person name="Ramamoorthy G.K."/>
            <person name="Gryganskyi A."/>
            <person name="Culley D."/>
            <person name="Magnuson J.K."/>
            <person name="James T.Y."/>
            <person name="O'Malley M.A."/>
            <person name="Stajich J.E."/>
            <person name="Spatafora J.W."/>
            <person name="Visel A."/>
            <person name="Grigoriev I.V."/>
        </authorList>
    </citation>
    <scope>NUCLEOTIDE SEQUENCE [LARGE SCALE GENOMIC DNA]</scope>
    <source>
        <strain evidence="2 3">CBS 129021</strain>
    </source>
</reference>
<evidence type="ECO:0000313" key="3">
    <source>
        <dbReference type="Proteomes" id="UP000193689"/>
    </source>
</evidence>
<proteinExistence type="predicted"/>
<sequence length="360" mass="40468">MQFHEQSICKARRSTFFLPPPGNVLSSSGPERRIIAANTFPCIAELEQRERRIEFILRSDFIEVSGPPGIGTLTVRQQERLVSLLRRALYHCDRIADIAANVPQAEMPEQYYDLISCSVWEVGTGLPTTLRNFDPFTNIRAREPQIEYIKSLSLEDLVGLFYTFSVAGMGFLRARQYDTSDPEVFEKITVFEESLLRHGTWFLWSLQNNGKGGIGVDTTNITTATTTTAGKDGKESANYMVMQEIAGHMLSAGLVELRDWETGKNRNGPRGLRMSVLTAAEEKMVGERKESSSHDTITIPFDSSRGFYEGICWRSPLYHGVCEMNYTNVIEPPNKPSSPMDSLQLQSCDRKGSTLSLRQS</sequence>
<feature type="region of interest" description="Disordered" evidence="1">
    <location>
        <begin position="332"/>
        <end position="360"/>
    </location>
</feature>
<dbReference type="Proteomes" id="UP000193689">
    <property type="component" value="Unassembled WGS sequence"/>
</dbReference>
<dbReference type="OrthoDB" id="4918043at2759"/>
<organism evidence="2 3">
    <name type="scientific">Pseudomassariella vexata</name>
    <dbReference type="NCBI Taxonomy" id="1141098"/>
    <lineage>
        <taxon>Eukaryota</taxon>
        <taxon>Fungi</taxon>
        <taxon>Dikarya</taxon>
        <taxon>Ascomycota</taxon>
        <taxon>Pezizomycotina</taxon>
        <taxon>Sordariomycetes</taxon>
        <taxon>Xylariomycetidae</taxon>
        <taxon>Amphisphaeriales</taxon>
        <taxon>Pseudomassariaceae</taxon>
        <taxon>Pseudomassariella</taxon>
    </lineage>
</organism>
<dbReference type="AlphaFoldDB" id="A0A1Y2DM16"/>
<gene>
    <name evidence="2" type="ORF">BCR38DRAFT_412381</name>
</gene>
<dbReference type="STRING" id="1141098.A0A1Y2DM16"/>
<dbReference type="EMBL" id="MCFJ01000012">
    <property type="protein sequence ID" value="ORY60194.1"/>
    <property type="molecule type" value="Genomic_DNA"/>
</dbReference>
<feature type="compositionally biased region" description="Polar residues" evidence="1">
    <location>
        <begin position="337"/>
        <end position="360"/>
    </location>
</feature>
<name>A0A1Y2DM16_9PEZI</name>
<protein>
    <submittedName>
        <fullName evidence="2">Uncharacterized protein</fullName>
    </submittedName>
</protein>
<keyword evidence="3" id="KW-1185">Reference proteome</keyword>